<evidence type="ECO:0000256" key="9">
    <source>
        <dbReference type="SAM" id="MobiDB-lite"/>
    </source>
</evidence>
<evidence type="ECO:0000256" key="8">
    <source>
        <dbReference type="RuleBase" id="RU004447"/>
    </source>
</evidence>
<name>A0A4Y9S5P1_9CAUL</name>
<gene>
    <name evidence="13" type="ORF">EGY25_01660</name>
</gene>
<dbReference type="GO" id="GO:0004222">
    <property type="term" value="F:metalloendopeptidase activity"/>
    <property type="evidence" value="ECO:0007669"/>
    <property type="project" value="InterPro"/>
</dbReference>
<keyword evidence="6" id="KW-0862">Zinc</keyword>
<evidence type="ECO:0000256" key="5">
    <source>
        <dbReference type="ARBA" id="ARBA00022801"/>
    </source>
</evidence>
<dbReference type="RefSeq" id="WP_135193315.1">
    <property type="nucleotide sequence ID" value="NZ_SPVH01000001.1"/>
</dbReference>
<reference evidence="13 14" key="1">
    <citation type="submission" date="2019-03" db="EMBL/GenBank/DDBJ databases">
        <title>Draft genome of Brevundimonas sp. a heavy metal resistant soil bacteria.</title>
        <authorList>
            <person name="Soto J."/>
        </authorList>
    </citation>
    <scope>NUCLEOTIDE SEQUENCE [LARGE SCALE GENOMIC DNA]</scope>
    <source>
        <strain evidence="13 14">B-10</strain>
    </source>
</reference>
<dbReference type="Pfam" id="PF05193">
    <property type="entry name" value="Peptidase_M16_C"/>
    <property type="match status" value="2"/>
</dbReference>
<evidence type="ECO:0000256" key="6">
    <source>
        <dbReference type="ARBA" id="ARBA00022833"/>
    </source>
</evidence>
<dbReference type="SUPFAM" id="SSF63411">
    <property type="entry name" value="LuxS/MPP-like metallohydrolase"/>
    <property type="match status" value="4"/>
</dbReference>
<evidence type="ECO:0000256" key="1">
    <source>
        <dbReference type="ARBA" id="ARBA00001947"/>
    </source>
</evidence>
<dbReference type="AlphaFoldDB" id="A0A4Y9S5P1"/>
<dbReference type="OrthoDB" id="9811314at2"/>
<keyword evidence="5" id="KW-0378">Hydrolase</keyword>
<dbReference type="Proteomes" id="UP000298216">
    <property type="component" value="Unassembled WGS sequence"/>
</dbReference>
<dbReference type="InterPro" id="IPR007863">
    <property type="entry name" value="Peptidase_M16_C"/>
</dbReference>
<dbReference type="EMBL" id="SPVH01000001">
    <property type="protein sequence ID" value="TFW15319.1"/>
    <property type="molecule type" value="Genomic_DNA"/>
</dbReference>
<keyword evidence="7" id="KW-0482">Metalloprotease</keyword>
<evidence type="ECO:0000313" key="14">
    <source>
        <dbReference type="Proteomes" id="UP000298216"/>
    </source>
</evidence>
<dbReference type="Gene3D" id="3.30.830.10">
    <property type="entry name" value="Metalloenzyme, LuxS/M16 peptidase-like"/>
    <property type="match status" value="4"/>
</dbReference>
<comment type="cofactor">
    <cofactor evidence="1">
        <name>Zn(2+)</name>
        <dbReference type="ChEBI" id="CHEBI:29105"/>
    </cofactor>
</comment>
<comment type="similarity">
    <text evidence="2 8">Belongs to the peptidase M16 family.</text>
</comment>
<accession>A0A4Y9S5P1</accession>
<evidence type="ECO:0000259" key="12">
    <source>
        <dbReference type="Pfam" id="PF05193"/>
    </source>
</evidence>
<comment type="caution">
    <text evidence="13">The sequence shown here is derived from an EMBL/GenBank/DDBJ whole genome shotgun (WGS) entry which is preliminary data.</text>
</comment>
<dbReference type="PANTHER" id="PTHR43690">
    <property type="entry name" value="NARDILYSIN"/>
    <property type="match status" value="1"/>
</dbReference>
<protein>
    <submittedName>
        <fullName evidence="13">Insulinase family protein</fullName>
    </submittedName>
</protein>
<evidence type="ECO:0000256" key="3">
    <source>
        <dbReference type="ARBA" id="ARBA00022670"/>
    </source>
</evidence>
<dbReference type="PROSITE" id="PS00143">
    <property type="entry name" value="INSULINASE"/>
    <property type="match status" value="1"/>
</dbReference>
<dbReference type="InterPro" id="IPR011249">
    <property type="entry name" value="Metalloenz_LuxS/M16"/>
</dbReference>
<evidence type="ECO:0000256" key="7">
    <source>
        <dbReference type="ARBA" id="ARBA00023049"/>
    </source>
</evidence>
<dbReference type="InterPro" id="IPR050626">
    <property type="entry name" value="Peptidase_M16"/>
</dbReference>
<feature type="signal peptide" evidence="10">
    <location>
        <begin position="1"/>
        <end position="23"/>
    </location>
</feature>
<feature type="domain" description="Peptidase M16 N-terminal" evidence="11">
    <location>
        <begin position="73"/>
        <end position="192"/>
    </location>
</feature>
<evidence type="ECO:0000256" key="2">
    <source>
        <dbReference type="ARBA" id="ARBA00007261"/>
    </source>
</evidence>
<dbReference type="GO" id="GO:0006508">
    <property type="term" value="P:proteolysis"/>
    <property type="evidence" value="ECO:0007669"/>
    <property type="project" value="UniProtKB-KW"/>
</dbReference>
<dbReference type="GO" id="GO:0046872">
    <property type="term" value="F:metal ion binding"/>
    <property type="evidence" value="ECO:0007669"/>
    <property type="project" value="UniProtKB-KW"/>
</dbReference>
<dbReference type="InterPro" id="IPR001431">
    <property type="entry name" value="Pept_M16_Zn_BS"/>
</dbReference>
<evidence type="ECO:0000256" key="10">
    <source>
        <dbReference type="SAM" id="SignalP"/>
    </source>
</evidence>
<organism evidence="13 14">
    <name type="scientific">Brevundimonas intermedia</name>
    <dbReference type="NCBI Taxonomy" id="74315"/>
    <lineage>
        <taxon>Bacteria</taxon>
        <taxon>Pseudomonadati</taxon>
        <taxon>Pseudomonadota</taxon>
        <taxon>Alphaproteobacteria</taxon>
        <taxon>Caulobacterales</taxon>
        <taxon>Caulobacteraceae</taxon>
        <taxon>Brevundimonas</taxon>
    </lineage>
</organism>
<feature type="domain" description="Peptidase M16 C-terminal" evidence="12">
    <location>
        <begin position="707"/>
        <end position="888"/>
    </location>
</feature>
<dbReference type="InterPro" id="IPR011765">
    <property type="entry name" value="Pept_M16_N"/>
</dbReference>
<keyword evidence="10" id="KW-0732">Signal</keyword>
<proteinExistence type="inferred from homology"/>
<dbReference type="Pfam" id="PF00675">
    <property type="entry name" value="Peptidase_M16"/>
    <property type="match status" value="1"/>
</dbReference>
<keyword evidence="3" id="KW-0645">Protease</keyword>
<feature type="region of interest" description="Disordered" evidence="9">
    <location>
        <begin position="748"/>
        <end position="768"/>
    </location>
</feature>
<sequence>MRSARHLLLVAVSGLALTTGAFAAPALAQTAAPAAATAVQVAPSAPWAQAASDIPADPAVRYGLLPNGMRYALLHNATPPGQASFRLRIDAGSLMERDDQKGLAHFMEHMAFNGTKEVPENEMLRILERLGLAFGADTNAFTSFDQTAYMLELPNTKDETVDPSLHILREMMSAALMAPDAIDAERGVIVGEERTRDTPQLRVLKTQLGLLAPGQRLSERLPIGDLDIIRNAPRQRFVDFYDAYYRPSRATFIAVGDFDVDAMEAKVRAAFADWKPTAADGPEPDLGTVAAREPQTSILVEPGIQSSIQLNWIKNPDLDPDTVAERAADIRRGLGLAVLNRRLGEIARADNPPFIGAGAGYQSLFDSLDAGTLSVAFNPGGWQRALETVEQESRRLAEYGVTDAELQREIVNTRTALQNAVASAATRSTPALATGLLGAVNDDQVFSAPQTNLDLFNAAVEGLTADQVNQATKAVFEGQGPLVLFSSPVPVEGGEAAVTAALEASRNTPIQARAVEAELKWPYDNFGAPAVPASRTEVADLGATLVRFPNGTLLNIKKTDFRAEQILVSARTGIGELGLPADTLSPLSMASTVLTPGGLGKLSLDEINRVLSGRTYSASVNQAGDAYVFSGATKPADLQLELQVLAAYLTDPGLRAAPFEQTKAMFPQILAQLGATPRGVFQRDASGLLAGGDAREVTPTAEQVAAIQIDDVRNGVRSALAQGPVEITVVGDVDIDPVIAAVGSTFGALPSRGAEPTPPAGSTERKFPAPTATPVQLYHTGPAEQALGFVAWPTTDQIADRKTARQLSILSDVLQLRLNDEIREKQGLAYSPSAGSSASDVYPGYGFISVTAETPPAALPKLFETVDAIAADLRDKPVSDDELNRARRPAVERLRRSMADNGYWMTQLAEAQSNPATLDQTRSQVATLEAVTAADLQTLARQYLKPDAAWRATVTAQAAADQTAPAQ</sequence>
<dbReference type="PANTHER" id="PTHR43690:SF17">
    <property type="entry name" value="PROTEIN YHJJ"/>
    <property type="match status" value="1"/>
</dbReference>
<keyword evidence="4" id="KW-0479">Metal-binding</keyword>
<evidence type="ECO:0000256" key="4">
    <source>
        <dbReference type="ARBA" id="ARBA00022723"/>
    </source>
</evidence>
<evidence type="ECO:0000313" key="13">
    <source>
        <dbReference type="EMBL" id="TFW15319.1"/>
    </source>
</evidence>
<keyword evidence="14" id="KW-1185">Reference proteome</keyword>
<evidence type="ECO:0000259" key="11">
    <source>
        <dbReference type="Pfam" id="PF00675"/>
    </source>
</evidence>
<feature type="domain" description="Peptidase M16 C-terminal" evidence="12">
    <location>
        <begin position="234"/>
        <end position="409"/>
    </location>
</feature>
<feature type="chain" id="PRO_5021331212" evidence="10">
    <location>
        <begin position="24"/>
        <end position="967"/>
    </location>
</feature>